<dbReference type="Proteomes" id="UP000688137">
    <property type="component" value="Unassembled WGS sequence"/>
</dbReference>
<gene>
    <name evidence="1" type="ORF">PPRIM_AZ9-3.1.T1090135</name>
</gene>
<sequence length="216" mass="25990">MEEMKFSHRSQSLTVLQSEIYSRFLDMHEELSKSSKNINYLINHSLKQLESNQEEARFSFSANSQNQQELNSFEEMVIEEELDLETQPSNNERESILENKIKIYESALNTFQYENFKKDQEIIRLQNLLNDQNIQHTIQNPDEIYQEQSVIRQQLQILDDQQDYLQEQKDLHKKMKEWEDLITKQQDLINSQKLEISRLKNINSYLHKSIEKLQTF</sequence>
<proteinExistence type="predicted"/>
<organism evidence="1 2">
    <name type="scientific">Paramecium primaurelia</name>
    <dbReference type="NCBI Taxonomy" id="5886"/>
    <lineage>
        <taxon>Eukaryota</taxon>
        <taxon>Sar</taxon>
        <taxon>Alveolata</taxon>
        <taxon>Ciliophora</taxon>
        <taxon>Intramacronucleata</taxon>
        <taxon>Oligohymenophorea</taxon>
        <taxon>Peniculida</taxon>
        <taxon>Parameciidae</taxon>
        <taxon>Paramecium</taxon>
    </lineage>
</organism>
<protein>
    <submittedName>
        <fullName evidence="1">Uncharacterized protein</fullName>
    </submittedName>
</protein>
<evidence type="ECO:0000313" key="1">
    <source>
        <dbReference type="EMBL" id="CAD8099409.1"/>
    </source>
</evidence>
<dbReference type="EMBL" id="CAJJDM010000112">
    <property type="protein sequence ID" value="CAD8099409.1"/>
    <property type="molecule type" value="Genomic_DNA"/>
</dbReference>
<keyword evidence="2" id="KW-1185">Reference proteome</keyword>
<dbReference type="AlphaFoldDB" id="A0A8S1P8K4"/>
<reference evidence="1" key="1">
    <citation type="submission" date="2021-01" db="EMBL/GenBank/DDBJ databases">
        <authorList>
            <consortium name="Genoscope - CEA"/>
            <person name="William W."/>
        </authorList>
    </citation>
    <scope>NUCLEOTIDE SEQUENCE</scope>
</reference>
<dbReference type="OMA" id="DQNIQHT"/>
<evidence type="ECO:0000313" key="2">
    <source>
        <dbReference type="Proteomes" id="UP000688137"/>
    </source>
</evidence>
<comment type="caution">
    <text evidence="1">The sequence shown here is derived from an EMBL/GenBank/DDBJ whole genome shotgun (WGS) entry which is preliminary data.</text>
</comment>
<accession>A0A8S1P8K4</accession>
<name>A0A8S1P8K4_PARPR</name>